<proteinExistence type="predicted"/>
<keyword evidence="2" id="KW-1185">Reference proteome</keyword>
<sequence length="64" mass="6754">MVDGTLISNTSSDIVGLITRFAMHDSQVRVMSEILSGDLLGEPATCDKGKRSFGGPLSAATRNK</sequence>
<name>A0AAD9APV3_9PEZI</name>
<protein>
    <submittedName>
        <fullName evidence="1">Uncharacterized protein</fullName>
    </submittedName>
</protein>
<evidence type="ECO:0000313" key="1">
    <source>
        <dbReference type="EMBL" id="KAK1851334.1"/>
    </source>
</evidence>
<reference evidence="1" key="1">
    <citation type="submission" date="2023-01" db="EMBL/GenBank/DDBJ databases">
        <title>Colletotrichum chrysophilum M932 genome sequence.</title>
        <authorList>
            <person name="Baroncelli R."/>
        </authorList>
    </citation>
    <scope>NUCLEOTIDE SEQUENCE</scope>
    <source>
        <strain evidence="1">M932</strain>
    </source>
</reference>
<dbReference type="AlphaFoldDB" id="A0AAD9APV3"/>
<organism evidence="1 2">
    <name type="scientific">Colletotrichum chrysophilum</name>
    <dbReference type="NCBI Taxonomy" id="1836956"/>
    <lineage>
        <taxon>Eukaryota</taxon>
        <taxon>Fungi</taxon>
        <taxon>Dikarya</taxon>
        <taxon>Ascomycota</taxon>
        <taxon>Pezizomycotina</taxon>
        <taxon>Sordariomycetes</taxon>
        <taxon>Hypocreomycetidae</taxon>
        <taxon>Glomerellales</taxon>
        <taxon>Glomerellaceae</taxon>
        <taxon>Colletotrichum</taxon>
        <taxon>Colletotrichum gloeosporioides species complex</taxon>
    </lineage>
</organism>
<dbReference type="EMBL" id="JAQOWY010000099">
    <property type="protein sequence ID" value="KAK1851334.1"/>
    <property type="molecule type" value="Genomic_DNA"/>
</dbReference>
<gene>
    <name evidence="1" type="ORF">CCHR01_06079</name>
</gene>
<accession>A0AAD9APV3</accession>
<evidence type="ECO:0000313" key="2">
    <source>
        <dbReference type="Proteomes" id="UP001243330"/>
    </source>
</evidence>
<comment type="caution">
    <text evidence="1">The sequence shown here is derived from an EMBL/GenBank/DDBJ whole genome shotgun (WGS) entry which is preliminary data.</text>
</comment>
<dbReference type="Proteomes" id="UP001243330">
    <property type="component" value="Unassembled WGS sequence"/>
</dbReference>